<reference evidence="2" key="1">
    <citation type="journal article" date="2019" name="bioRxiv">
        <title>The Genome of the Zebra Mussel, Dreissena polymorpha: A Resource for Invasive Species Research.</title>
        <authorList>
            <person name="McCartney M.A."/>
            <person name="Auch B."/>
            <person name="Kono T."/>
            <person name="Mallez S."/>
            <person name="Zhang Y."/>
            <person name="Obille A."/>
            <person name="Becker A."/>
            <person name="Abrahante J.E."/>
            <person name="Garbe J."/>
            <person name="Badalamenti J.P."/>
            <person name="Herman A."/>
            <person name="Mangelson H."/>
            <person name="Liachko I."/>
            <person name="Sullivan S."/>
            <person name="Sone E.D."/>
            <person name="Koren S."/>
            <person name="Silverstein K.A.T."/>
            <person name="Beckman K.B."/>
            <person name="Gohl D.M."/>
        </authorList>
    </citation>
    <scope>NUCLEOTIDE SEQUENCE</scope>
    <source>
        <strain evidence="2">Duluth1</strain>
        <tissue evidence="2">Whole animal</tissue>
    </source>
</reference>
<feature type="compositionally biased region" description="Low complexity" evidence="1">
    <location>
        <begin position="25"/>
        <end position="37"/>
    </location>
</feature>
<dbReference type="AlphaFoldDB" id="A0A9D4J4M7"/>
<proteinExistence type="predicted"/>
<reference evidence="2" key="2">
    <citation type="submission" date="2020-11" db="EMBL/GenBank/DDBJ databases">
        <authorList>
            <person name="McCartney M.A."/>
            <person name="Auch B."/>
            <person name="Kono T."/>
            <person name="Mallez S."/>
            <person name="Becker A."/>
            <person name="Gohl D.M."/>
            <person name="Silverstein K.A.T."/>
            <person name="Koren S."/>
            <person name="Bechman K.B."/>
            <person name="Herman A."/>
            <person name="Abrahante J.E."/>
            <person name="Garbe J."/>
        </authorList>
    </citation>
    <scope>NUCLEOTIDE SEQUENCE</scope>
    <source>
        <strain evidence="2">Duluth1</strain>
        <tissue evidence="2">Whole animal</tissue>
    </source>
</reference>
<dbReference type="Proteomes" id="UP000828390">
    <property type="component" value="Unassembled WGS sequence"/>
</dbReference>
<gene>
    <name evidence="2" type="ORF">DPMN_149112</name>
</gene>
<dbReference type="EMBL" id="JAIWYP010000007">
    <property type="protein sequence ID" value="KAH3795558.1"/>
    <property type="molecule type" value="Genomic_DNA"/>
</dbReference>
<organism evidence="2 3">
    <name type="scientific">Dreissena polymorpha</name>
    <name type="common">Zebra mussel</name>
    <name type="synonym">Mytilus polymorpha</name>
    <dbReference type="NCBI Taxonomy" id="45954"/>
    <lineage>
        <taxon>Eukaryota</taxon>
        <taxon>Metazoa</taxon>
        <taxon>Spiralia</taxon>
        <taxon>Lophotrochozoa</taxon>
        <taxon>Mollusca</taxon>
        <taxon>Bivalvia</taxon>
        <taxon>Autobranchia</taxon>
        <taxon>Heteroconchia</taxon>
        <taxon>Euheterodonta</taxon>
        <taxon>Imparidentia</taxon>
        <taxon>Neoheterodontei</taxon>
        <taxon>Myida</taxon>
        <taxon>Dreissenoidea</taxon>
        <taxon>Dreissenidae</taxon>
        <taxon>Dreissena</taxon>
    </lineage>
</organism>
<protein>
    <submittedName>
        <fullName evidence="2">Uncharacterized protein</fullName>
    </submittedName>
</protein>
<name>A0A9D4J4M7_DREPO</name>
<comment type="caution">
    <text evidence="2">The sequence shown here is derived from an EMBL/GenBank/DDBJ whole genome shotgun (WGS) entry which is preliminary data.</text>
</comment>
<feature type="region of interest" description="Disordered" evidence="1">
    <location>
        <begin position="1"/>
        <end position="75"/>
    </location>
</feature>
<evidence type="ECO:0000313" key="2">
    <source>
        <dbReference type="EMBL" id="KAH3795558.1"/>
    </source>
</evidence>
<sequence>MVNGQQSDSQQGVVARYGHDKTQKTSWTSTTSVSVSSRLDPVLPLDQDGLRRENSSKSCENLPHLNLSHHTSNSVKLAPSIKTTSDVATGERRTGRCGYIGSRRRNPVRRLSMALGPS</sequence>
<evidence type="ECO:0000256" key="1">
    <source>
        <dbReference type="SAM" id="MobiDB-lite"/>
    </source>
</evidence>
<evidence type="ECO:0000313" key="3">
    <source>
        <dbReference type="Proteomes" id="UP000828390"/>
    </source>
</evidence>
<feature type="compositionally biased region" description="Polar residues" evidence="1">
    <location>
        <begin position="1"/>
        <end position="12"/>
    </location>
</feature>
<accession>A0A9D4J4M7</accession>
<keyword evidence="3" id="KW-1185">Reference proteome</keyword>